<gene>
    <name evidence="2" type="ORF">EH32_15235</name>
</gene>
<reference evidence="2 3" key="1">
    <citation type="submission" date="2014-04" db="EMBL/GenBank/DDBJ databases">
        <title>A comprehensive comparison of genomes of Erythrobacter spp. Strains.</title>
        <authorList>
            <person name="Zheng Q."/>
        </authorList>
    </citation>
    <scope>NUCLEOTIDE SEQUENCE [LARGE SCALE GENOMIC DNA]</scope>
    <source>
        <strain evidence="2 3">DSM 8509</strain>
    </source>
</reference>
<dbReference type="Proteomes" id="UP000027866">
    <property type="component" value="Unassembled WGS sequence"/>
</dbReference>
<sequence length="201" mass="22234">MPSLLAYAAPLALFVPVLGQGLAVPLQALAGEPAMIAPGGPDHEEPEQASARAVPPAPLPAAAPLSAFRERQVAHQVRIEQRVVIRISPQRPTARQQLLATLPREEIETRFEERKMDKCLPVERIAGVQTGSGNRLLLFLTDKRMVTVNLEKNCRARDFYSGFYVEKNEDGNLCASRDKIKSRTGVKCDVERMRQLVAVKE</sequence>
<accession>A0A074MIL5</accession>
<keyword evidence="3" id="KW-1185">Reference proteome</keyword>
<dbReference type="KEGG" id="elq:Ga0102493_112228"/>
<dbReference type="AlphaFoldDB" id="A0A074MIL5"/>
<dbReference type="EMBL" id="JMIX01000009">
    <property type="protein sequence ID" value="KEO92610.1"/>
    <property type="molecule type" value="Genomic_DNA"/>
</dbReference>
<name>A0A074MIL5_9SPHN</name>
<dbReference type="PATRIC" id="fig|39960.10.peg.1322"/>
<protein>
    <submittedName>
        <fullName evidence="2">Uncharacterized protein</fullName>
    </submittedName>
</protein>
<feature type="region of interest" description="Disordered" evidence="1">
    <location>
        <begin position="35"/>
        <end position="56"/>
    </location>
</feature>
<comment type="caution">
    <text evidence="2">The sequence shown here is derived from an EMBL/GenBank/DDBJ whole genome shotgun (WGS) entry which is preliminary data.</text>
</comment>
<proteinExistence type="predicted"/>
<dbReference type="OrthoDB" id="7596012at2"/>
<evidence type="ECO:0000313" key="2">
    <source>
        <dbReference type="EMBL" id="KEO92610.1"/>
    </source>
</evidence>
<evidence type="ECO:0000313" key="3">
    <source>
        <dbReference type="Proteomes" id="UP000027866"/>
    </source>
</evidence>
<evidence type="ECO:0000256" key="1">
    <source>
        <dbReference type="SAM" id="MobiDB-lite"/>
    </source>
</evidence>
<organism evidence="2 3">
    <name type="scientific">Erythrobacter litoralis</name>
    <dbReference type="NCBI Taxonomy" id="39960"/>
    <lineage>
        <taxon>Bacteria</taxon>
        <taxon>Pseudomonadati</taxon>
        <taxon>Pseudomonadota</taxon>
        <taxon>Alphaproteobacteria</taxon>
        <taxon>Sphingomonadales</taxon>
        <taxon>Erythrobacteraceae</taxon>
        <taxon>Erythrobacter/Porphyrobacter group</taxon>
        <taxon>Erythrobacter</taxon>
    </lineage>
</organism>